<evidence type="ECO:0000256" key="4">
    <source>
        <dbReference type="ARBA" id="ARBA00023284"/>
    </source>
</evidence>
<dbReference type="PROSITE" id="PS51352">
    <property type="entry name" value="THIOREDOXIN_2"/>
    <property type="match status" value="1"/>
</dbReference>
<dbReference type="PANTHER" id="PTHR45663:SF40">
    <property type="entry name" value="THIOREDOXIN 2"/>
    <property type="match status" value="1"/>
</dbReference>
<protein>
    <submittedName>
        <fullName evidence="6">Hypothetical host-like protein</fullName>
    </submittedName>
</protein>
<dbReference type="CDD" id="cd02947">
    <property type="entry name" value="TRX_family"/>
    <property type="match status" value="1"/>
</dbReference>
<evidence type="ECO:0000256" key="3">
    <source>
        <dbReference type="ARBA" id="ARBA00023157"/>
    </source>
</evidence>
<evidence type="ECO:0000256" key="1">
    <source>
        <dbReference type="ARBA" id="ARBA00022448"/>
    </source>
</evidence>
<dbReference type="InterPro" id="IPR005746">
    <property type="entry name" value="Thioredoxin"/>
</dbReference>
<dbReference type="SUPFAM" id="SSF52833">
    <property type="entry name" value="Thioredoxin-like"/>
    <property type="match status" value="1"/>
</dbReference>
<dbReference type="GO" id="GO:0015035">
    <property type="term" value="F:protein-disulfide reductase activity"/>
    <property type="evidence" value="ECO:0007669"/>
    <property type="project" value="InterPro"/>
</dbReference>
<dbReference type="InterPro" id="IPR013766">
    <property type="entry name" value="Thioredoxin_domain"/>
</dbReference>
<evidence type="ECO:0000313" key="6">
    <source>
        <dbReference type="EMBL" id="CBW47030.1"/>
    </source>
</evidence>
<feature type="domain" description="Thioredoxin" evidence="5">
    <location>
        <begin position="1"/>
        <end position="104"/>
    </location>
</feature>
<evidence type="ECO:0000313" key="7">
    <source>
        <dbReference type="Proteomes" id="UP000258344"/>
    </source>
</evidence>
<keyword evidence="1" id="KW-0813">Transport</keyword>
<proteinExistence type="predicted"/>
<dbReference type="PIRSF" id="PIRSF000077">
    <property type="entry name" value="Thioredoxin"/>
    <property type="match status" value="1"/>
</dbReference>
<evidence type="ECO:0000259" key="5">
    <source>
        <dbReference type="PROSITE" id="PS51352"/>
    </source>
</evidence>
<reference evidence="6 7" key="1">
    <citation type="journal article" date="2014" name="Front. Microbiol.">
        <title>Comparative genomics defines the core genome of the growing N4-like phage genus and identifies N4-like Roseophage specific genes.</title>
        <authorList>
            <person name="Chan J.Z."/>
            <person name="Millard A.D."/>
            <person name="Mann N.H."/>
            <person name="Schafer H."/>
        </authorList>
    </citation>
    <scope>NUCLEOTIDE SEQUENCE [LARGE SCALE GENOMIC DNA]</scope>
</reference>
<sequence>MLRSLSDADFNQEVRESSEPIVIMFTGSWCQPCKRFKPTVVEMSQNFPDIRFAEMDIEQSQDTVAHLNIRTVPSLAMFVDGMIREVHSGTMNKTELRLWIQENI</sequence>
<dbReference type="Proteomes" id="UP000258344">
    <property type="component" value="Segment"/>
</dbReference>
<keyword evidence="4" id="KW-0676">Redox-active center</keyword>
<organism evidence="6 7">
    <name type="scientific">Roseovarius sp. 217 phage 1</name>
    <dbReference type="NCBI Taxonomy" id="874471"/>
    <lineage>
        <taxon>Viruses</taxon>
        <taxon>Duplodnaviria</taxon>
        <taxon>Heunggongvirae</taxon>
        <taxon>Uroviricota</taxon>
        <taxon>Caudoviricetes</taxon>
        <taxon>Schitoviridae</taxon>
        <taxon>Rhodovirinae</taxon>
        <taxon>Plymouthvirus</taxon>
        <taxon>Roseovarius Plymouth podovirus 1</taxon>
    </lineage>
</organism>
<dbReference type="EMBL" id="FR682616">
    <property type="protein sequence ID" value="CBW47030.1"/>
    <property type="molecule type" value="Genomic_DNA"/>
</dbReference>
<dbReference type="InterPro" id="IPR036249">
    <property type="entry name" value="Thioredoxin-like_sf"/>
</dbReference>
<dbReference type="Gene3D" id="3.40.30.10">
    <property type="entry name" value="Glutaredoxin"/>
    <property type="match status" value="1"/>
</dbReference>
<evidence type="ECO:0000256" key="2">
    <source>
        <dbReference type="ARBA" id="ARBA00022982"/>
    </source>
</evidence>
<keyword evidence="3" id="KW-1015">Disulfide bond</keyword>
<accession>E3PZ79</accession>
<name>E3PZ79_9CAUD</name>
<dbReference type="PANTHER" id="PTHR45663">
    <property type="entry name" value="GEO12009P1"/>
    <property type="match status" value="1"/>
</dbReference>
<keyword evidence="2" id="KW-0249">Electron transport</keyword>
<dbReference type="Pfam" id="PF00085">
    <property type="entry name" value="Thioredoxin"/>
    <property type="match status" value="1"/>
</dbReference>